<evidence type="ECO:0000313" key="13">
    <source>
        <dbReference type="EMBL" id="MEA5391391.1"/>
    </source>
</evidence>
<protein>
    <submittedName>
        <fullName evidence="13">CCA tRNA nucleotidyltransferase</fullName>
    </submittedName>
</protein>
<name>A0ABU5RUG9_9CYAN</name>
<dbReference type="Gene3D" id="3.30.460.10">
    <property type="entry name" value="Beta Polymerase, domain 2"/>
    <property type="match status" value="1"/>
</dbReference>
<dbReference type="PANTHER" id="PTHR47788:SF1">
    <property type="entry name" value="A-ADDING TRNA NUCLEOTIDYLTRANSFERASE"/>
    <property type="match status" value="1"/>
</dbReference>
<dbReference type="SUPFAM" id="SSF81891">
    <property type="entry name" value="Poly A polymerase C-terminal region-like"/>
    <property type="match status" value="1"/>
</dbReference>
<keyword evidence="6" id="KW-0548">Nucleotidyltransferase</keyword>
<evidence type="ECO:0000256" key="7">
    <source>
        <dbReference type="ARBA" id="ARBA00022723"/>
    </source>
</evidence>
<dbReference type="EMBL" id="JAYGHX010000004">
    <property type="protein sequence ID" value="MEA5391391.1"/>
    <property type="molecule type" value="Genomic_DNA"/>
</dbReference>
<reference evidence="13 14" key="1">
    <citation type="submission" date="2023-12" db="EMBL/GenBank/DDBJ databases">
        <title>Baltic Sea Cyanobacteria.</title>
        <authorList>
            <person name="Delbaje E."/>
            <person name="Fewer D.P."/>
            <person name="Shishido T.K."/>
        </authorList>
    </citation>
    <scope>NUCLEOTIDE SEQUENCE [LARGE SCALE GENOMIC DNA]</scope>
    <source>
        <strain evidence="13 14">UHCC 0139</strain>
    </source>
</reference>
<keyword evidence="8" id="KW-0547">Nucleotide-binding</keyword>
<dbReference type="InterPro" id="IPR052390">
    <property type="entry name" value="tRNA_nt/polyA_polymerase"/>
</dbReference>
<evidence type="ECO:0000256" key="4">
    <source>
        <dbReference type="ARBA" id="ARBA00022679"/>
    </source>
</evidence>
<dbReference type="CDD" id="cd05398">
    <property type="entry name" value="NT_ClassII-CCAase"/>
    <property type="match status" value="1"/>
</dbReference>
<evidence type="ECO:0000256" key="5">
    <source>
        <dbReference type="ARBA" id="ARBA00022694"/>
    </source>
</evidence>
<evidence type="ECO:0000313" key="14">
    <source>
        <dbReference type="Proteomes" id="UP001304461"/>
    </source>
</evidence>
<dbReference type="InterPro" id="IPR002646">
    <property type="entry name" value="PolA_pol_head_dom"/>
</dbReference>
<evidence type="ECO:0000256" key="1">
    <source>
        <dbReference type="ARBA" id="ARBA00001946"/>
    </source>
</evidence>
<comment type="caution">
    <text evidence="13">The sequence shown here is derived from an EMBL/GenBank/DDBJ whole genome shotgun (WGS) entry which is preliminary data.</text>
</comment>
<dbReference type="PANTHER" id="PTHR47788">
    <property type="entry name" value="POLYA POLYMERASE"/>
    <property type="match status" value="1"/>
</dbReference>
<comment type="cofactor">
    <cofactor evidence="1">
        <name>Mg(2+)</name>
        <dbReference type="ChEBI" id="CHEBI:18420"/>
    </cofactor>
</comment>
<feature type="domain" description="Poly A polymerase head" evidence="12">
    <location>
        <begin position="32"/>
        <end position="179"/>
    </location>
</feature>
<sequence>MTASAIDPGDLSLPPRLLGAFRRSADCAVLAVVGGAVRDLLLHRVHRDPLRGLPDLDLVVELAPGGDPADPRPAAHRLAERLLQDTPAAAVGYCQFHRAFGTVELELDGTLLDLASARRETYPAPGENPVVTDGSLEEDLARRDFSINAMALVFASSGTGLRLLDPHGGWADLGHRQLRLLHPRSLEDDPTRIVRAARYAARLGFSLAPASLEQLHTTLARWPWGEQSRGAGTGGGRVPPALGTRLRMELELLLEREPWEAALGCLQAWGALVLVDPALQDDSGWPRRLHWARRCGLPPLAALLAGSDSAPAVAMRLQLPHGQQRLLAQLALLRQSWQALETAPSTALAWTSFLEHPGWSAEAVALALVSGALPRRPLLRWWCRWRHLPSPVSAAELIAAGLRPGPALGERLRELRGERLRDERL</sequence>
<organism evidence="13 14">
    <name type="scientific">Cyanobium gracile UHCC 0139</name>
    <dbReference type="NCBI Taxonomy" id="3110308"/>
    <lineage>
        <taxon>Bacteria</taxon>
        <taxon>Bacillati</taxon>
        <taxon>Cyanobacteriota</taxon>
        <taxon>Cyanophyceae</taxon>
        <taxon>Synechococcales</taxon>
        <taxon>Prochlorococcaceae</taxon>
        <taxon>Cyanobium</taxon>
    </lineage>
</organism>
<evidence type="ECO:0000256" key="10">
    <source>
        <dbReference type="ARBA" id="ARBA00022884"/>
    </source>
</evidence>
<evidence type="ECO:0000256" key="9">
    <source>
        <dbReference type="ARBA" id="ARBA00022842"/>
    </source>
</evidence>
<accession>A0ABU5RUG9</accession>
<evidence type="ECO:0000256" key="2">
    <source>
        <dbReference type="ARBA" id="ARBA00007265"/>
    </source>
</evidence>
<keyword evidence="14" id="KW-1185">Reference proteome</keyword>
<gene>
    <name evidence="13" type="ORF">VB738_08975</name>
</gene>
<keyword evidence="5" id="KW-0819">tRNA processing</keyword>
<dbReference type="InterPro" id="IPR043519">
    <property type="entry name" value="NT_sf"/>
</dbReference>
<keyword evidence="4 11" id="KW-0808">Transferase</keyword>
<evidence type="ECO:0000256" key="11">
    <source>
        <dbReference type="RuleBase" id="RU003953"/>
    </source>
</evidence>
<dbReference type="Gene3D" id="1.10.3090.10">
    <property type="entry name" value="cca-adding enzyme, domain 2"/>
    <property type="match status" value="1"/>
</dbReference>
<dbReference type="Proteomes" id="UP001304461">
    <property type="component" value="Unassembled WGS sequence"/>
</dbReference>
<evidence type="ECO:0000259" key="12">
    <source>
        <dbReference type="Pfam" id="PF01743"/>
    </source>
</evidence>
<dbReference type="RefSeq" id="WP_323305416.1">
    <property type="nucleotide sequence ID" value="NZ_JAYGHX010000004.1"/>
</dbReference>
<keyword evidence="7" id="KW-0479">Metal-binding</keyword>
<keyword evidence="9" id="KW-0460">Magnesium</keyword>
<comment type="similarity">
    <text evidence="2 11">Belongs to the tRNA nucleotidyltransferase/poly(A) polymerase family.</text>
</comment>
<proteinExistence type="inferred from homology"/>
<evidence type="ECO:0000256" key="6">
    <source>
        <dbReference type="ARBA" id="ARBA00022695"/>
    </source>
</evidence>
<dbReference type="Pfam" id="PF01743">
    <property type="entry name" value="PolyA_pol"/>
    <property type="match status" value="1"/>
</dbReference>
<dbReference type="SUPFAM" id="SSF81301">
    <property type="entry name" value="Nucleotidyltransferase"/>
    <property type="match status" value="1"/>
</dbReference>
<evidence type="ECO:0000256" key="8">
    <source>
        <dbReference type="ARBA" id="ARBA00022741"/>
    </source>
</evidence>
<evidence type="ECO:0000256" key="3">
    <source>
        <dbReference type="ARBA" id="ARBA00022555"/>
    </source>
</evidence>
<keyword evidence="3" id="KW-0820">tRNA-binding</keyword>
<keyword evidence="10 11" id="KW-0694">RNA-binding</keyword>